<feature type="region of interest" description="Disordered" evidence="1">
    <location>
        <begin position="75"/>
        <end position="142"/>
    </location>
</feature>
<feature type="region of interest" description="Disordered" evidence="1">
    <location>
        <begin position="1"/>
        <end position="36"/>
    </location>
</feature>
<feature type="compositionally biased region" description="Gly residues" evidence="1">
    <location>
        <begin position="325"/>
        <end position="337"/>
    </location>
</feature>
<dbReference type="EMBL" id="JAVRRT010000008">
    <property type="protein sequence ID" value="KAK5169428.1"/>
    <property type="molecule type" value="Genomic_DNA"/>
</dbReference>
<protein>
    <submittedName>
        <fullName evidence="2">Uncharacterized protein</fullName>
    </submittedName>
</protein>
<evidence type="ECO:0000313" key="2">
    <source>
        <dbReference type="EMBL" id="KAK5169428.1"/>
    </source>
</evidence>
<feature type="region of interest" description="Disordered" evidence="1">
    <location>
        <begin position="320"/>
        <end position="351"/>
    </location>
</feature>
<evidence type="ECO:0000256" key="1">
    <source>
        <dbReference type="SAM" id="MobiDB-lite"/>
    </source>
</evidence>
<gene>
    <name evidence="2" type="ORF">LTR77_005404</name>
</gene>
<comment type="caution">
    <text evidence="2">The sequence shown here is derived from an EMBL/GenBank/DDBJ whole genome shotgun (WGS) entry which is preliminary data.</text>
</comment>
<proteinExistence type="predicted"/>
<dbReference type="Proteomes" id="UP001337655">
    <property type="component" value="Unassembled WGS sequence"/>
</dbReference>
<keyword evidence="3" id="KW-1185">Reference proteome</keyword>
<reference evidence="2 3" key="1">
    <citation type="submission" date="2023-08" db="EMBL/GenBank/DDBJ databases">
        <title>Black Yeasts Isolated from many extreme environments.</title>
        <authorList>
            <person name="Coleine C."/>
            <person name="Stajich J.E."/>
            <person name="Selbmann L."/>
        </authorList>
    </citation>
    <scope>NUCLEOTIDE SEQUENCE [LARGE SCALE GENOMIC DNA]</scope>
    <source>
        <strain evidence="2 3">CCFEE 5935</strain>
    </source>
</reference>
<organism evidence="2 3">
    <name type="scientific">Saxophila tyrrhenica</name>
    <dbReference type="NCBI Taxonomy" id="1690608"/>
    <lineage>
        <taxon>Eukaryota</taxon>
        <taxon>Fungi</taxon>
        <taxon>Dikarya</taxon>
        <taxon>Ascomycota</taxon>
        <taxon>Pezizomycotina</taxon>
        <taxon>Dothideomycetes</taxon>
        <taxon>Dothideomycetidae</taxon>
        <taxon>Mycosphaerellales</taxon>
        <taxon>Extremaceae</taxon>
        <taxon>Saxophila</taxon>
    </lineage>
</organism>
<feature type="compositionally biased region" description="Low complexity" evidence="1">
    <location>
        <begin position="101"/>
        <end position="115"/>
    </location>
</feature>
<dbReference type="GeneID" id="89926745"/>
<name>A0AAV9P961_9PEZI</name>
<dbReference type="AlphaFoldDB" id="A0AAV9P961"/>
<accession>A0AAV9P961</accession>
<dbReference type="RefSeq" id="XP_064658774.1">
    <property type="nucleotide sequence ID" value="XM_064802649.1"/>
</dbReference>
<feature type="compositionally biased region" description="Polar residues" evidence="1">
    <location>
        <begin position="130"/>
        <end position="140"/>
    </location>
</feature>
<sequence>MSAYDPSEVVPMPMPEQYHVGPRAPMSRPHGYSYTSMPAQWQPQRYQYQPLPQLYSQSTHAQQLPAYYASPAEYEDCEEYRPPLPPRHLNPINNQQPPSPQDSSRSSSSEGSSPSWRTSIEPDPLPPHSNPQTLTQSQSEAFADSQPISAVHIGKDDVRNHSTGLADFRITREAAKMPSFLSTKPLITVTKISTSKTIGTIRFHTLTSNRIDLNVNGHETSISHQGVFHNRWGFQATSTPNVDERWYWKKDRSTGGAMLGDTKWNGNLLARMKGDLLTFEKPRLSDDSYEEIIVSAVAMAEAARRQKRKSDVVDIASAIGEFTGSDGGSGGGDGGTGVEVADSLSEQSDNC</sequence>
<evidence type="ECO:0000313" key="3">
    <source>
        <dbReference type="Proteomes" id="UP001337655"/>
    </source>
</evidence>